<reference evidence="1 2" key="1">
    <citation type="submission" date="2022-10" db="EMBL/GenBank/DDBJ databases">
        <title>Luteolibacter arcticus strain CCTCC AB 2014275, whole genome shotgun sequencing project.</title>
        <authorList>
            <person name="Zhao G."/>
            <person name="Shen L."/>
        </authorList>
    </citation>
    <scope>NUCLEOTIDE SEQUENCE [LARGE SCALE GENOMIC DNA]</scope>
    <source>
        <strain evidence="1 2">CCTCC AB 2014275</strain>
    </source>
</reference>
<dbReference type="RefSeq" id="WP_264490508.1">
    <property type="nucleotide sequence ID" value="NZ_JAPDDT010000025.1"/>
</dbReference>
<comment type="caution">
    <text evidence="1">The sequence shown here is derived from an EMBL/GenBank/DDBJ whole genome shotgun (WGS) entry which is preliminary data.</text>
</comment>
<dbReference type="EMBL" id="JAPDDT010000025">
    <property type="protein sequence ID" value="MCW1926400.1"/>
    <property type="molecule type" value="Genomic_DNA"/>
</dbReference>
<sequence>MKSYLAPVFALVMVVGLLLTGDESSAQNQVQHAAITEVKLITEVPSPNGLNAGIKLFSAGGECTIVLVGDVFRINEGKDEMRIPMSNVAYYRLDGGK</sequence>
<organism evidence="1 2">
    <name type="scientific">Luteolibacter arcticus</name>
    <dbReference type="NCBI Taxonomy" id="1581411"/>
    <lineage>
        <taxon>Bacteria</taxon>
        <taxon>Pseudomonadati</taxon>
        <taxon>Verrucomicrobiota</taxon>
        <taxon>Verrucomicrobiia</taxon>
        <taxon>Verrucomicrobiales</taxon>
        <taxon>Verrucomicrobiaceae</taxon>
        <taxon>Luteolibacter</taxon>
    </lineage>
</organism>
<evidence type="ECO:0000313" key="2">
    <source>
        <dbReference type="Proteomes" id="UP001320876"/>
    </source>
</evidence>
<keyword evidence="2" id="KW-1185">Reference proteome</keyword>
<gene>
    <name evidence="1" type="ORF">OKA05_27865</name>
</gene>
<dbReference type="Proteomes" id="UP001320876">
    <property type="component" value="Unassembled WGS sequence"/>
</dbReference>
<protein>
    <submittedName>
        <fullName evidence="1">Uncharacterized protein</fullName>
    </submittedName>
</protein>
<proteinExistence type="predicted"/>
<accession>A0ABT3GSD0</accession>
<name>A0ABT3GSD0_9BACT</name>
<evidence type="ECO:0000313" key="1">
    <source>
        <dbReference type="EMBL" id="MCW1926400.1"/>
    </source>
</evidence>